<keyword evidence="3" id="KW-1185">Reference proteome</keyword>
<evidence type="ECO:0000313" key="2">
    <source>
        <dbReference type="EMBL" id="AWU74847.1"/>
    </source>
</evidence>
<accession>A0A2U9R0N0</accession>
<dbReference type="EMBL" id="CP028774">
    <property type="protein sequence ID" value="AWU74847.1"/>
    <property type="molecule type" value="Genomic_DNA"/>
</dbReference>
<protein>
    <submittedName>
        <fullName evidence="2">Uncharacterized protein</fullName>
    </submittedName>
</protein>
<dbReference type="Proteomes" id="UP000249293">
    <property type="component" value="Chromosome 2"/>
</dbReference>
<dbReference type="AlphaFoldDB" id="A0A2U9R0N0"/>
<proteinExistence type="predicted"/>
<reference evidence="2 3" key="1">
    <citation type="submission" date="2018-06" db="EMBL/GenBank/DDBJ databases">
        <title>Population genomics shows no distinction between pathogenic Candida krusei and environmental Pichia kudriavzevii: One species, four names.</title>
        <authorList>
            <person name="Douglass A.P."/>
            <person name="Offei B."/>
            <person name="Braun-Galleani S."/>
            <person name="Coughlan A.Y."/>
            <person name="Martos A."/>
            <person name="Ortiz-Merino R.A."/>
            <person name="Byrne K.P."/>
            <person name="Wolfe K.H."/>
        </authorList>
    </citation>
    <scope>NUCLEOTIDE SEQUENCE [LARGE SCALE GENOMIC DNA]</scope>
    <source>
        <strain evidence="2 3">CBS573</strain>
    </source>
</reference>
<dbReference type="KEGG" id="pkz:C5L36_0B01140"/>
<feature type="transmembrane region" description="Helical" evidence="1">
    <location>
        <begin position="127"/>
        <end position="143"/>
    </location>
</feature>
<dbReference type="VEuPathDB" id="FungiDB:C5L36_0B01140"/>
<keyword evidence="1" id="KW-1133">Transmembrane helix</keyword>
<dbReference type="GeneID" id="40382612"/>
<feature type="transmembrane region" description="Helical" evidence="1">
    <location>
        <begin position="54"/>
        <end position="80"/>
    </location>
</feature>
<dbReference type="RefSeq" id="XP_029320324.1">
    <property type="nucleotide sequence ID" value="XM_029464465.1"/>
</dbReference>
<keyword evidence="1" id="KW-0472">Membrane</keyword>
<name>A0A2U9R0N0_PICKU</name>
<keyword evidence="1" id="KW-0812">Transmembrane</keyword>
<dbReference type="OrthoDB" id="10581831at2759"/>
<evidence type="ECO:0000313" key="3">
    <source>
        <dbReference type="Proteomes" id="UP000249293"/>
    </source>
</evidence>
<feature type="transmembrane region" description="Helical" evidence="1">
    <location>
        <begin position="272"/>
        <end position="294"/>
    </location>
</feature>
<gene>
    <name evidence="2" type="ORF">C5L36_0B01140</name>
</gene>
<sequence>MTPDTSKVSSALRTAVGRCSKNPQPRITLSTAQIVLVSLVFTILQEISTLKLNIAGPVVCLIILLMIAVGTYSIAHQLPLSTSLCRMKLKLVVREIRNSTQGVHIDICTTITVVLLAAWILSVWKSGTSFLVWCFVVWIYNLSDRTHVTHTNTVISFSSSSSKRCISANHIGSASNDCINIQRNSAFDHNCLTSSAHINQLEAKIFKMEKKLLELEDDKVQLNLLLYAFNHNLNDKFNHLEKTLFDKTEQVQSNIFKINASLSPLKRKRKHVCLNIVKLYFKCFLIAVLPRWVIIPLKRLKKNLENLMSIVRTMLKFRRSFYS</sequence>
<evidence type="ECO:0000256" key="1">
    <source>
        <dbReference type="SAM" id="Phobius"/>
    </source>
</evidence>
<organism evidence="2 3">
    <name type="scientific">Pichia kudriavzevii</name>
    <name type="common">Yeast</name>
    <name type="synonym">Issatchenkia orientalis</name>
    <dbReference type="NCBI Taxonomy" id="4909"/>
    <lineage>
        <taxon>Eukaryota</taxon>
        <taxon>Fungi</taxon>
        <taxon>Dikarya</taxon>
        <taxon>Ascomycota</taxon>
        <taxon>Saccharomycotina</taxon>
        <taxon>Pichiomycetes</taxon>
        <taxon>Pichiales</taxon>
        <taxon>Pichiaceae</taxon>
        <taxon>Pichia</taxon>
    </lineage>
</organism>